<name>A0ACB9KRH3_BAUVA</name>
<evidence type="ECO:0000313" key="2">
    <source>
        <dbReference type="Proteomes" id="UP000828941"/>
    </source>
</evidence>
<comment type="caution">
    <text evidence="1">The sequence shown here is derived from an EMBL/GenBank/DDBJ whole genome shotgun (WGS) entry which is preliminary data.</text>
</comment>
<reference evidence="1 2" key="1">
    <citation type="journal article" date="2022" name="DNA Res.">
        <title>Chromosomal-level genome assembly of the orchid tree Bauhinia variegata (Leguminosae; Cercidoideae) supports the allotetraploid origin hypothesis of Bauhinia.</title>
        <authorList>
            <person name="Zhong Y."/>
            <person name="Chen Y."/>
            <person name="Zheng D."/>
            <person name="Pang J."/>
            <person name="Liu Y."/>
            <person name="Luo S."/>
            <person name="Meng S."/>
            <person name="Qian L."/>
            <person name="Wei D."/>
            <person name="Dai S."/>
            <person name="Zhou R."/>
        </authorList>
    </citation>
    <scope>NUCLEOTIDE SEQUENCE [LARGE SCALE GENOMIC DNA]</scope>
    <source>
        <strain evidence="1">BV-YZ2020</strain>
    </source>
</reference>
<dbReference type="Proteomes" id="UP000828941">
    <property type="component" value="Chromosome 13"/>
</dbReference>
<dbReference type="EMBL" id="CM039438">
    <property type="protein sequence ID" value="KAI4299959.1"/>
    <property type="molecule type" value="Genomic_DNA"/>
</dbReference>
<organism evidence="1 2">
    <name type="scientific">Bauhinia variegata</name>
    <name type="common">Purple orchid tree</name>
    <name type="synonym">Phanera variegata</name>
    <dbReference type="NCBI Taxonomy" id="167791"/>
    <lineage>
        <taxon>Eukaryota</taxon>
        <taxon>Viridiplantae</taxon>
        <taxon>Streptophyta</taxon>
        <taxon>Embryophyta</taxon>
        <taxon>Tracheophyta</taxon>
        <taxon>Spermatophyta</taxon>
        <taxon>Magnoliopsida</taxon>
        <taxon>eudicotyledons</taxon>
        <taxon>Gunneridae</taxon>
        <taxon>Pentapetalae</taxon>
        <taxon>rosids</taxon>
        <taxon>fabids</taxon>
        <taxon>Fabales</taxon>
        <taxon>Fabaceae</taxon>
        <taxon>Cercidoideae</taxon>
        <taxon>Cercideae</taxon>
        <taxon>Bauhiniinae</taxon>
        <taxon>Bauhinia</taxon>
    </lineage>
</organism>
<sequence>MIEKKRPLAHEEKEAMEEEEVQITLTMKNQLNNHKIQEVGEIMAIGEEEDESMTSLILNVIIVTNMVIMPMNGWALKTIKEKHFLLRKKEMKNNSCYWPKR</sequence>
<proteinExistence type="predicted"/>
<evidence type="ECO:0000313" key="1">
    <source>
        <dbReference type="EMBL" id="KAI4299959.1"/>
    </source>
</evidence>
<keyword evidence="2" id="KW-1185">Reference proteome</keyword>
<gene>
    <name evidence="1" type="ORF">L6164_033380</name>
</gene>
<protein>
    <submittedName>
        <fullName evidence="1">Uncharacterized protein</fullName>
    </submittedName>
</protein>
<accession>A0ACB9KRH3</accession>